<dbReference type="InterPro" id="IPR017871">
    <property type="entry name" value="ABC_transporter-like_CS"/>
</dbReference>
<dbReference type="CDD" id="cd03217">
    <property type="entry name" value="ABC_FeS_Assembly"/>
    <property type="match status" value="1"/>
</dbReference>
<dbReference type="PANTHER" id="PTHR43204:SF1">
    <property type="entry name" value="ABC TRANSPORTER I FAMILY MEMBER 6, CHLOROPLASTIC"/>
    <property type="match status" value="1"/>
</dbReference>
<accession>A0A1F5YMM6</accession>
<dbReference type="Pfam" id="PF00005">
    <property type="entry name" value="ABC_tran"/>
    <property type="match status" value="1"/>
</dbReference>
<dbReference type="Gene3D" id="3.40.50.300">
    <property type="entry name" value="P-loop containing nucleotide triphosphate hydrolases"/>
    <property type="match status" value="1"/>
</dbReference>
<dbReference type="SUPFAM" id="SSF52540">
    <property type="entry name" value="P-loop containing nucleoside triphosphate hydrolases"/>
    <property type="match status" value="1"/>
</dbReference>
<dbReference type="GO" id="GO:0016887">
    <property type="term" value="F:ATP hydrolysis activity"/>
    <property type="evidence" value="ECO:0007669"/>
    <property type="project" value="InterPro"/>
</dbReference>
<dbReference type="STRING" id="1798374.A2Z33_02460"/>
<dbReference type="EMBL" id="MFJD01000016">
    <property type="protein sequence ID" value="OGG01458.1"/>
    <property type="molecule type" value="Genomic_DNA"/>
</dbReference>
<dbReference type="GO" id="GO:0005524">
    <property type="term" value="F:ATP binding"/>
    <property type="evidence" value="ECO:0007669"/>
    <property type="project" value="UniProtKB-KW"/>
</dbReference>
<name>A0A1F5YMM6_9BACT</name>
<evidence type="ECO:0000259" key="4">
    <source>
        <dbReference type="PROSITE" id="PS50893"/>
    </source>
</evidence>
<dbReference type="PANTHER" id="PTHR43204">
    <property type="entry name" value="ABC TRANSPORTER I FAMILY MEMBER 6, CHLOROPLASTIC"/>
    <property type="match status" value="1"/>
</dbReference>
<keyword evidence="2" id="KW-0547">Nucleotide-binding</keyword>
<evidence type="ECO:0000313" key="5">
    <source>
        <dbReference type="EMBL" id="OGG01458.1"/>
    </source>
</evidence>
<dbReference type="PROSITE" id="PS50893">
    <property type="entry name" value="ABC_TRANSPORTER_2"/>
    <property type="match status" value="1"/>
</dbReference>
<dbReference type="SMART" id="SM00382">
    <property type="entry name" value="AAA"/>
    <property type="match status" value="1"/>
</dbReference>
<evidence type="ECO:0000256" key="2">
    <source>
        <dbReference type="ARBA" id="ARBA00022741"/>
    </source>
</evidence>
<sequence length="267" mass="28862">MLSLNHISAGVAGKNILRNVTIRVAPGEVHAVMGPNGSGKSTLASVTMGSPVYALSADRSGISIGKAELTGLPAEERARRGLFLAFQSPAAVPGVSVMQLLRAAYQELHSTGMTDGTGNGVQNPVLSRRWKAADTSLVEFSEAVRDQARALDIDEALLNRGINDGFSGGERKKMEILQALVLKPKFAIFDEIDTGLDVDALRIVAAGIRTLRRRGTGCIIITHYLRILRYIRPDRVHVIVGGRLIRSGGWQLARQIEKRGYADLTDR</sequence>
<dbReference type="NCBIfam" id="TIGR01978">
    <property type="entry name" value="sufC"/>
    <property type="match status" value="1"/>
</dbReference>
<gene>
    <name evidence="5" type="ORF">A2Z33_02460</name>
</gene>
<proteinExistence type="inferred from homology"/>
<protein>
    <submittedName>
        <fullName evidence="5">Fe-S cluster assembly ATPase SufC</fullName>
    </submittedName>
</protein>
<organism evidence="5 6">
    <name type="scientific">Candidatus Gottesmanbacteria bacterium RBG_16_52_11</name>
    <dbReference type="NCBI Taxonomy" id="1798374"/>
    <lineage>
        <taxon>Bacteria</taxon>
        <taxon>Candidatus Gottesmaniibacteriota</taxon>
    </lineage>
</organism>
<dbReference type="Proteomes" id="UP000178448">
    <property type="component" value="Unassembled WGS sequence"/>
</dbReference>
<reference evidence="5 6" key="1">
    <citation type="journal article" date="2016" name="Nat. Commun.">
        <title>Thousands of microbial genomes shed light on interconnected biogeochemical processes in an aquifer system.</title>
        <authorList>
            <person name="Anantharaman K."/>
            <person name="Brown C.T."/>
            <person name="Hug L.A."/>
            <person name="Sharon I."/>
            <person name="Castelle C.J."/>
            <person name="Probst A.J."/>
            <person name="Thomas B.C."/>
            <person name="Singh A."/>
            <person name="Wilkins M.J."/>
            <person name="Karaoz U."/>
            <person name="Brodie E.L."/>
            <person name="Williams K.H."/>
            <person name="Hubbard S.S."/>
            <person name="Banfield J.F."/>
        </authorList>
    </citation>
    <scope>NUCLEOTIDE SEQUENCE [LARGE SCALE GENOMIC DNA]</scope>
</reference>
<dbReference type="InterPro" id="IPR010230">
    <property type="entry name" value="FeS-cluster_ATPase_SufC"/>
</dbReference>
<dbReference type="InterPro" id="IPR003439">
    <property type="entry name" value="ABC_transporter-like_ATP-bd"/>
</dbReference>
<dbReference type="AlphaFoldDB" id="A0A1F5YMM6"/>
<comment type="caution">
    <text evidence="5">The sequence shown here is derived from an EMBL/GenBank/DDBJ whole genome shotgun (WGS) entry which is preliminary data.</text>
</comment>
<dbReference type="PROSITE" id="PS00211">
    <property type="entry name" value="ABC_TRANSPORTER_1"/>
    <property type="match status" value="1"/>
</dbReference>
<comment type="similarity">
    <text evidence="1">Belongs to the ABC transporter superfamily. Ycf16 family.</text>
</comment>
<evidence type="ECO:0000256" key="3">
    <source>
        <dbReference type="ARBA" id="ARBA00022840"/>
    </source>
</evidence>
<keyword evidence="3" id="KW-0067">ATP-binding</keyword>
<feature type="domain" description="ABC transporter" evidence="4">
    <location>
        <begin position="2"/>
        <end position="266"/>
    </location>
</feature>
<dbReference type="InterPro" id="IPR003593">
    <property type="entry name" value="AAA+_ATPase"/>
</dbReference>
<evidence type="ECO:0000256" key="1">
    <source>
        <dbReference type="ARBA" id="ARBA00006216"/>
    </source>
</evidence>
<evidence type="ECO:0000313" key="6">
    <source>
        <dbReference type="Proteomes" id="UP000178448"/>
    </source>
</evidence>
<dbReference type="InterPro" id="IPR027417">
    <property type="entry name" value="P-loop_NTPase"/>
</dbReference>